<organism evidence="2 3">
    <name type="scientific">Granulicella arctica</name>
    <dbReference type="NCBI Taxonomy" id="940613"/>
    <lineage>
        <taxon>Bacteria</taxon>
        <taxon>Pseudomonadati</taxon>
        <taxon>Acidobacteriota</taxon>
        <taxon>Terriglobia</taxon>
        <taxon>Terriglobales</taxon>
        <taxon>Acidobacteriaceae</taxon>
        <taxon>Granulicella</taxon>
    </lineage>
</organism>
<dbReference type="SUPFAM" id="SSF88874">
    <property type="entry name" value="Receptor-binding domain of short tail fibre protein gp12"/>
    <property type="match status" value="1"/>
</dbReference>
<protein>
    <submittedName>
        <fullName evidence="2">Microcystin-dependent protein</fullName>
    </submittedName>
</protein>
<evidence type="ECO:0000259" key="1">
    <source>
        <dbReference type="Pfam" id="PF07484"/>
    </source>
</evidence>
<dbReference type="InterPro" id="IPR011083">
    <property type="entry name" value="Phage_tail_collar_dom"/>
</dbReference>
<evidence type="ECO:0000313" key="2">
    <source>
        <dbReference type="EMBL" id="NYF80596.1"/>
    </source>
</evidence>
<comment type="caution">
    <text evidence="2">The sequence shown here is derived from an EMBL/GenBank/DDBJ whole genome shotgun (WGS) entry which is preliminary data.</text>
</comment>
<dbReference type="InterPro" id="IPR037053">
    <property type="entry name" value="Phage_tail_collar_dom_sf"/>
</dbReference>
<reference evidence="2 3" key="1">
    <citation type="submission" date="2020-07" db="EMBL/GenBank/DDBJ databases">
        <title>Genomic Encyclopedia of Type Strains, Phase IV (KMG-V): Genome sequencing to study the core and pangenomes of soil and plant-associated prokaryotes.</title>
        <authorList>
            <person name="Whitman W."/>
        </authorList>
    </citation>
    <scope>NUCLEOTIDE SEQUENCE [LARGE SCALE GENOMIC DNA]</scope>
    <source>
        <strain evidence="2 3">X4EP2</strain>
    </source>
</reference>
<dbReference type="RefSeq" id="WP_179492100.1">
    <property type="nucleotide sequence ID" value="NZ_JACCCW010000002.1"/>
</dbReference>
<dbReference type="Pfam" id="PF07484">
    <property type="entry name" value="Collar"/>
    <property type="match status" value="1"/>
</dbReference>
<name>A0A7Y9PIQ6_9BACT</name>
<sequence length="166" mass="17385">MSNPYVGEIRLVGFNFAPEGWAICQGQLLSIAEYDVLFNLLGTTYGGDGQTTFALPDLQGRAPLHQGSSYIIGSKAGVETVTLTTAQLPQHTHAIAAQGGNGNTTSPGSAFFAGSTEEQYASGAGATSGTMLPNFPSVGSQPHDNRMPYLCMNYVISLFGIYPSQG</sequence>
<evidence type="ECO:0000313" key="3">
    <source>
        <dbReference type="Proteomes" id="UP000589520"/>
    </source>
</evidence>
<accession>A0A7Y9PIQ6</accession>
<gene>
    <name evidence="2" type="ORF">HDF17_002916</name>
</gene>
<dbReference type="Proteomes" id="UP000589520">
    <property type="component" value="Unassembled WGS sequence"/>
</dbReference>
<proteinExistence type="predicted"/>
<feature type="domain" description="Phage tail collar" evidence="1">
    <location>
        <begin position="7"/>
        <end position="63"/>
    </location>
</feature>
<dbReference type="AlphaFoldDB" id="A0A7Y9PIQ6"/>
<dbReference type="EMBL" id="JACCCW010000002">
    <property type="protein sequence ID" value="NYF80596.1"/>
    <property type="molecule type" value="Genomic_DNA"/>
</dbReference>
<dbReference type="Gene3D" id="3.90.1340.10">
    <property type="entry name" value="Phage tail collar domain"/>
    <property type="match status" value="1"/>
</dbReference>
<keyword evidence="3" id="KW-1185">Reference proteome</keyword>